<dbReference type="SMART" id="SM00060">
    <property type="entry name" value="FN3"/>
    <property type="match status" value="1"/>
</dbReference>
<organism evidence="12 13">
    <name type="scientific">Alkalicoccobacillus murimartini</name>
    <dbReference type="NCBI Taxonomy" id="171685"/>
    <lineage>
        <taxon>Bacteria</taxon>
        <taxon>Bacillati</taxon>
        <taxon>Bacillota</taxon>
        <taxon>Bacilli</taxon>
        <taxon>Bacillales</taxon>
        <taxon>Bacillaceae</taxon>
        <taxon>Alkalicoccobacillus</taxon>
    </lineage>
</organism>
<feature type="region of interest" description="Disordered" evidence="9">
    <location>
        <begin position="1"/>
        <end position="30"/>
    </location>
</feature>
<keyword evidence="4 12" id="KW-0808">Transferase</keyword>
<dbReference type="Gene3D" id="2.60.40.10">
    <property type="entry name" value="Immunoglobulins"/>
    <property type="match status" value="1"/>
</dbReference>
<feature type="compositionally biased region" description="Basic residues" evidence="9">
    <location>
        <begin position="21"/>
        <end position="30"/>
    </location>
</feature>
<sequence length="921" mass="100540">MSDQNTRQGRRQARMQENSSNKKKPNGKPKRGLVKKIFMTLVVLVAVGIIAGGVTAGVIIAGAPELDEEKLMLAQPIQIHDQDDELVSLLDTGERRINASYDELPENLKNAIISVEDMRFYDHFGIDLRRLAGAVRANITEGFGAEGASTITQQLVKNLFLNQEKALTRKVQEQYLAIKLEQQYSKEQILTMYLNQIYLGSSVGYGVKLASETYFNKSLEELTIADSALLAGIPRRPSYYDPLQNPENAESRRNLIIGLMEEQGKITADEAEEARNVAIEDQLNYTETDTTSPYAAFYNEVLKELEENDDFTVNDIYNSGLQVYTTLDTDAQDHVENVLESDEFITNYPDNPDFQAGITLLDTTSGQIKAIGSGRQQSDNRNDFNYATDIKRQPGSTIKPILDYGPAIEYLEWSTAHILVDEEYQYSTGGNVGNFGGTYKGPISMRSALSSSQNVTAVKAFQEVGMDRAEAFAQQLLTLDNENPFQHESCALGGCDTGVSTKDMAGAYAAFGNGGTFTEPYTIRKIVFADDREINLEPDSVKAMEDYTAYMITDMLKTVVSSGTGQQANIAGVPVAGKTGTTNFEDTDLEKHNIPSSGSPDSWFAGYTTNYTAAVWTGFNGVKEGNYINRDNNENRIAQHIFKAVMQEVSSGVETADFVKPDSVVERRVERGTEQLPSSGTPQSEIVTELFVRGAEPTQESETYEEEEEEEEELEELPSPTGLQASYDEGSDQIIVSWNYPGSVDVDVNFEVQVSTDGGSNQTIENTSDQQAIYTNIEPGTTYQFSVTAISDEDSGLRSSPATASVSVPATEEEEEEEEPVEEDIPEEEEQPEEEPSDNENGSPDDGSEDNGEDQPDNGNGDSGSGNGDGSNGNGDTPPGDEGNNNGDGSDDSNGSGNGGGTEEPPSDSEPEDPPEEETNE</sequence>
<dbReference type="Proteomes" id="UP001225034">
    <property type="component" value="Unassembled WGS sequence"/>
</dbReference>
<evidence type="ECO:0000256" key="7">
    <source>
        <dbReference type="ARBA" id="ARBA00034000"/>
    </source>
</evidence>
<evidence type="ECO:0000313" key="13">
    <source>
        <dbReference type="Proteomes" id="UP001225034"/>
    </source>
</evidence>
<comment type="catalytic activity">
    <reaction evidence="7">
        <text>Preferential cleavage: (Ac)2-L-Lys-D-Ala-|-D-Ala. Also transpeptidation of peptidyl-alanyl moieties that are N-acyl substituents of D-alanine.</text>
        <dbReference type="EC" id="3.4.16.4"/>
    </reaction>
</comment>
<keyword evidence="2" id="KW-0645">Protease</keyword>
<comment type="catalytic activity">
    <reaction evidence="8">
        <text>[GlcNAc-(1-&gt;4)-Mur2Ac(oyl-L-Ala-gamma-D-Glu-L-Lys-D-Ala-D-Ala)](n)-di-trans,octa-cis-undecaprenyl diphosphate + beta-D-GlcNAc-(1-&gt;4)-Mur2Ac(oyl-L-Ala-gamma-D-Glu-L-Lys-D-Ala-D-Ala)-di-trans,octa-cis-undecaprenyl diphosphate = [GlcNAc-(1-&gt;4)-Mur2Ac(oyl-L-Ala-gamma-D-Glu-L-Lys-D-Ala-D-Ala)](n+1)-di-trans,octa-cis-undecaprenyl diphosphate + di-trans,octa-cis-undecaprenyl diphosphate + H(+)</text>
        <dbReference type="Rhea" id="RHEA:23708"/>
        <dbReference type="Rhea" id="RHEA-COMP:9602"/>
        <dbReference type="Rhea" id="RHEA-COMP:9603"/>
        <dbReference type="ChEBI" id="CHEBI:15378"/>
        <dbReference type="ChEBI" id="CHEBI:58405"/>
        <dbReference type="ChEBI" id="CHEBI:60033"/>
        <dbReference type="ChEBI" id="CHEBI:78435"/>
        <dbReference type="EC" id="2.4.99.28"/>
    </reaction>
</comment>
<feature type="domain" description="Fibronectin type-III" evidence="11">
    <location>
        <begin position="719"/>
        <end position="810"/>
    </location>
</feature>
<keyword evidence="10" id="KW-1133">Transmembrane helix</keyword>
<dbReference type="RefSeq" id="WP_306980029.1">
    <property type="nucleotide sequence ID" value="NZ_JAUSUA010000001.1"/>
</dbReference>
<evidence type="ECO:0000256" key="3">
    <source>
        <dbReference type="ARBA" id="ARBA00022676"/>
    </source>
</evidence>
<protein>
    <submittedName>
        <fullName evidence="12">Penicillin-binding protein 1A</fullName>
        <ecNumber evidence="12">2.4.1.-</ecNumber>
        <ecNumber evidence="12">3.4.-.-</ecNumber>
    </submittedName>
</protein>
<dbReference type="PROSITE" id="PS50853">
    <property type="entry name" value="FN3"/>
    <property type="match status" value="1"/>
</dbReference>
<dbReference type="Pfam" id="PF00041">
    <property type="entry name" value="fn3"/>
    <property type="match status" value="1"/>
</dbReference>
<dbReference type="InterPro" id="IPR003961">
    <property type="entry name" value="FN3_dom"/>
</dbReference>
<keyword evidence="5 12" id="KW-0378">Hydrolase</keyword>
<dbReference type="Gene3D" id="3.40.710.10">
    <property type="entry name" value="DD-peptidase/beta-lactamase superfamily"/>
    <property type="match status" value="1"/>
</dbReference>
<dbReference type="SUPFAM" id="SSF53955">
    <property type="entry name" value="Lysozyme-like"/>
    <property type="match status" value="1"/>
</dbReference>
<gene>
    <name evidence="12" type="ORF">J2S05_000738</name>
</gene>
<dbReference type="SUPFAM" id="SSF49265">
    <property type="entry name" value="Fibronectin type III"/>
    <property type="match status" value="1"/>
</dbReference>
<evidence type="ECO:0000256" key="9">
    <source>
        <dbReference type="SAM" id="MobiDB-lite"/>
    </source>
</evidence>
<dbReference type="InterPro" id="IPR036950">
    <property type="entry name" value="PBP_transglycosylase"/>
</dbReference>
<dbReference type="PANTHER" id="PTHR32282:SF29">
    <property type="entry name" value="PENICILLIN-BINDING PROTEIN 1A"/>
    <property type="match status" value="1"/>
</dbReference>
<dbReference type="InterPro" id="IPR023346">
    <property type="entry name" value="Lysozyme-like_dom_sf"/>
</dbReference>
<keyword evidence="3 12" id="KW-0328">Glycosyltransferase</keyword>
<dbReference type="InterPro" id="IPR013783">
    <property type="entry name" value="Ig-like_fold"/>
</dbReference>
<dbReference type="CDD" id="cd00063">
    <property type="entry name" value="FN3"/>
    <property type="match status" value="1"/>
</dbReference>
<dbReference type="PANTHER" id="PTHR32282">
    <property type="entry name" value="BINDING PROTEIN TRANSPEPTIDASE, PUTATIVE-RELATED"/>
    <property type="match status" value="1"/>
</dbReference>
<reference evidence="12 13" key="1">
    <citation type="submission" date="2023-07" db="EMBL/GenBank/DDBJ databases">
        <title>Genomic Encyclopedia of Type Strains, Phase IV (KMG-IV): sequencing the most valuable type-strain genomes for metagenomic binning, comparative biology and taxonomic classification.</title>
        <authorList>
            <person name="Goeker M."/>
        </authorList>
    </citation>
    <scope>NUCLEOTIDE SEQUENCE [LARGE SCALE GENOMIC DNA]</scope>
    <source>
        <strain evidence="12 13">DSM 19154</strain>
    </source>
</reference>
<evidence type="ECO:0000313" key="12">
    <source>
        <dbReference type="EMBL" id="MDQ0205964.1"/>
    </source>
</evidence>
<evidence type="ECO:0000256" key="2">
    <source>
        <dbReference type="ARBA" id="ARBA00022670"/>
    </source>
</evidence>
<dbReference type="EC" id="3.4.-.-" evidence="12"/>
<feature type="compositionally biased region" description="Low complexity" evidence="9">
    <location>
        <begin position="874"/>
        <end position="895"/>
    </location>
</feature>
<dbReference type="GO" id="GO:0016787">
    <property type="term" value="F:hydrolase activity"/>
    <property type="evidence" value="ECO:0007669"/>
    <property type="project" value="UniProtKB-KW"/>
</dbReference>
<accession>A0ABT9YFX6</accession>
<dbReference type="InterPro" id="IPR001460">
    <property type="entry name" value="PCN-bd_Tpept"/>
</dbReference>
<feature type="region of interest" description="Disordered" evidence="9">
    <location>
        <begin position="694"/>
        <end position="727"/>
    </location>
</feature>
<proteinExistence type="predicted"/>
<dbReference type="Pfam" id="PF00912">
    <property type="entry name" value="Transgly"/>
    <property type="match status" value="1"/>
</dbReference>
<feature type="compositionally biased region" description="Gly residues" evidence="9">
    <location>
        <begin position="861"/>
        <end position="873"/>
    </location>
</feature>
<feature type="compositionally biased region" description="Acidic residues" evidence="9">
    <location>
        <begin position="702"/>
        <end position="716"/>
    </location>
</feature>
<evidence type="ECO:0000256" key="1">
    <source>
        <dbReference type="ARBA" id="ARBA00022645"/>
    </source>
</evidence>
<feature type="region of interest" description="Disordered" evidence="9">
    <location>
        <begin position="793"/>
        <end position="921"/>
    </location>
</feature>
<dbReference type="InterPro" id="IPR036116">
    <property type="entry name" value="FN3_sf"/>
</dbReference>
<dbReference type="EC" id="2.4.1.-" evidence="12"/>
<comment type="caution">
    <text evidence="12">The sequence shown here is derived from an EMBL/GenBank/DDBJ whole genome shotgun (WGS) entry which is preliminary data.</text>
</comment>
<feature type="compositionally biased region" description="Low complexity" evidence="9">
    <location>
        <begin position="799"/>
        <end position="810"/>
    </location>
</feature>
<keyword evidence="6" id="KW-0511">Multifunctional enzyme</keyword>
<dbReference type="InterPro" id="IPR050396">
    <property type="entry name" value="Glycosyltr_51/Transpeptidase"/>
</dbReference>
<keyword evidence="1" id="KW-0121">Carboxypeptidase</keyword>
<keyword evidence="10" id="KW-0812">Transmembrane</keyword>
<dbReference type="Pfam" id="PF00905">
    <property type="entry name" value="Transpeptidase"/>
    <property type="match status" value="1"/>
</dbReference>
<feature type="transmembrane region" description="Helical" evidence="10">
    <location>
        <begin position="37"/>
        <end position="63"/>
    </location>
</feature>
<evidence type="ECO:0000256" key="10">
    <source>
        <dbReference type="SAM" id="Phobius"/>
    </source>
</evidence>
<keyword evidence="13" id="KW-1185">Reference proteome</keyword>
<evidence type="ECO:0000256" key="5">
    <source>
        <dbReference type="ARBA" id="ARBA00022801"/>
    </source>
</evidence>
<feature type="compositionally biased region" description="Acidic residues" evidence="9">
    <location>
        <begin position="905"/>
        <end position="921"/>
    </location>
</feature>
<dbReference type="InterPro" id="IPR012338">
    <property type="entry name" value="Beta-lactam/transpept-like"/>
</dbReference>
<feature type="compositionally biased region" description="Acidic residues" evidence="9">
    <location>
        <begin position="811"/>
        <end position="838"/>
    </location>
</feature>
<evidence type="ECO:0000256" key="8">
    <source>
        <dbReference type="ARBA" id="ARBA00049902"/>
    </source>
</evidence>
<evidence type="ECO:0000259" key="11">
    <source>
        <dbReference type="PROSITE" id="PS50853"/>
    </source>
</evidence>
<dbReference type="GO" id="GO:0016757">
    <property type="term" value="F:glycosyltransferase activity"/>
    <property type="evidence" value="ECO:0007669"/>
    <property type="project" value="UniProtKB-KW"/>
</dbReference>
<dbReference type="InterPro" id="IPR001264">
    <property type="entry name" value="Glyco_trans_51"/>
</dbReference>
<name>A0ABT9YFX6_9BACI</name>
<dbReference type="EMBL" id="JAUSUA010000001">
    <property type="protein sequence ID" value="MDQ0205964.1"/>
    <property type="molecule type" value="Genomic_DNA"/>
</dbReference>
<feature type="compositionally biased region" description="Acidic residues" evidence="9">
    <location>
        <begin position="846"/>
        <end position="856"/>
    </location>
</feature>
<keyword evidence="10" id="KW-0472">Membrane</keyword>
<evidence type="ECO:0000256" key="6">
    <source>
        <dbReference type="ARBA" id="ARBA00023268"/>
    </source>
</evidence>
<dbReference type="Gene3D" id="1.10.3810.10">
    <property type="entry name" value="Biosynthetic peptidoglycan transglycosylase-like"/>
    <property type="match status" value="1"/>
</dbReference>
<dbReference type="SUPFAM" id="SSF56601">
    <property type="entry name" value="beta-lactamase/transpeptidase-like"/>
    <property type="match status" value="1"/>
</dbReference>
<evidence type="ECO:0000256" key="4">
    <source>
        <dbReference type="ARBA" id="ARBA00022679"/>
    </source>
</evidence>
<dbReference type="NCBIfam" id="TIGR02074">
    <property type="entry name" value="PBP_1a_fam"/>
    <property type="match status" value="1"/>
</dbReference>